<proteinExistence type="predicted"/>
<keyword evidence="2" id="KW-0813">Transport</keyword>
<feature type="compositionally biased region" description="Low complexity" evidence="7">
    <location>
        <begin position="427"/>
        <end position="454"/>
    </location>
</feature>
<dbReference type="InterPro" id="IPR001046">
    <property type="entry name" value="NRAMP_fam"/>
</dbReference>
<feature type="transmembrane region" description="Helical" evidence="8">
    <location>
        <begin position="399"/>
        <end position="420"/>
    </location>
</feature>
<comment type="subcellular location">
    <subcellularLocation>
        <location evidence="1">Membrane</location>
        <topology evidence="1">Multi-pass membrane protein</topology>
    </subcellularLocation>
</comment>
<dbReference type="AlphaFoldDB" id="A0AAW3ET79"/>
<gene>
    <name evidence="9" type="ORF">DM48_6168</name>
</gene>
<dbReference type="GO" id="GO:0005886">
    <property type="term" value="C:plasma membrane"/>
    <property type="evidence" value="ECO:0007669"/>
    <property type="project" value="TreeGrafter"/>
</dbReference>
<dbReference type="EMBL" id="JPGG01000018">
    <property type="protein sequence ID" value="KGC09929.1"/>
    <property type="molecule type" value="Genomic_DNA"/>
</dbReference>
<organism evidence="9 10">
    <name type="scientific">Burkholderia gladioli</name>
    <name type="common">Pseudomonas marginata</name>
    <name type="synonym">Phytomonas marginata</name>
    <dbReference type="NCBI Taxonomy" id="28095"/>
    <lineage>
        <taxon>Bacteria</taxon>
        <taxon>Pseudomonadati</taxon>
        <taxon>Pseudomonadota</taxon>
        <taxon>Betaproteobacteria</taxon>
        <taxon>Burkholderiales</taxon>
        <taxon>Burkholderiaceae</taxon>
        <taxon>Burkholderia</taxon>
    </lineage>
</organism>
<evidence type="ECO:0000256" key="3">
    <source>
        <dbReference type="ARBA" id="ARBA00022692"/>
    </source>
</evidence>
<feature type="transmembrane region" description="Helical" evidence="8">
    <location>
        <begin position="337"/>
        <end position="354"/>
    </location>
</feature>
<name>A0AAW3ET79_BURGA</name>
<feature type="transmembrane region" description="Helical" evidence="8">
    <location>
        <begin position="104"/>
        <end position="130"/>
    </location>
</feature>
<dbReference type="GO" id="GO:0005384">
    <property type="term" value="F:manganese ion transmembrane transporter activity"/>
    <property type="evidence" value="ECO:0007669"/>
    <property type="project" value="TreeGrafter"/>
</dbReference>
<dbReference type="GO" id="GO:0015293">
    <property type="term" value="F:symporter activity"/>
    <property type="evidence" value="ECO:0007669"/>
    <property type="project" value="UniProtKB-KW"/>
</dbReference>
<evidence type="ECO:0000313" key="9">
    <source>
        <dbReference type="EMBL" id="KGC09929.1"/>
    </source>
</evidence>
<dbReference type="Proteomes" id="UP000029590">
    <property type="component" value="Unassembled WGS sequence"/>
</dbReference>
<dbReference type="GO" id="GO:0015086">
    <property type="term" value="F:cadmium ion transmembrane transporter activity"/>
    <property type="evidence" value="ECO:0007669"/>
    <property type="project" value="TreeGrafter"/>
</dbReference>
<evidence type="ECO:0000256" key="2">
    <source>
        <dbReference type="ARBA" id="ARBA00022448"/>
    </source>
</evidence>
<evidence type="ECO:0000256" key="4">
    <source>
        <dbReference type="ARBA" id="ARBA00022847"/>
    </source>
</evidence>
<evidence type="ECO:0000256" key="8">
    <source>
        <dbReference type="SAM" id="Phobius"/>
    </source>
</evidence>
<reference evidence="9 10" key="1">
    <citation type="submission" date="2014-04" db="EMBL/GenBank/DDBJ databases">
        <authorList>
            <person name="Bishop-Lilly K.A."/>
            <person name="Broomall S.M."/>
            <person name="Chain P.S."/>
            <person name="Chertkov O."/>
            <person name="Coyne S.R."/>
            <person name="Daligault H.E."/>
            <person name="Davenport K.W."/>
            <person name="Erkkila T."/>
            <person name="Frey K.G."/>
            <person name="Gibbons H.S."/>
            <person name="Gu W."/>
            <person name="Jaissle J."/>
            <person name="Johnson S.L."/>
            <person name="Koroleva G.I."/>
            <person name="Ladner J.T."/>
            <person name="Lo C.-C."/>
            <person name="Minogue T.D."/>
            <person name="Munk C."/>
            <person name="Palacios G.F."/>
            <person name="Redden C.L."/>
            <person name="Rosenzweig C.N."/>
            <person name="Scholz M.B."/>
            <person name="Teshima H."/>
            <person name="Xu Y."/>
        </authorList>
    </citation>
    <scope>NUCLEOTIDE SEQUENCE [LARGE SCALE GENOMIC DNA]</scope>
    <source>
        <strain evidence="10">gladioli</strain>
    </source>
</reference>
<keyword evidence="3 8" id="KW-0812">Transmembrane</keyword>
<dbReference type="Pfam" id="PF01566">
    <property type="entry name" value="Nramp"/>
    <property type="match status" value="1"/>
</dbReference>
<accession>A0AAW3ET79</accession>
<protein>
    <submittedName>
        <fullName evidence="9">Natural resistance-associated macrophage family protein</fullName>
    </submittedName>
</protein>
<feature type="region of interest" description="Disordered" evidence="7">
    <location>
        <begin position="426"/>
        <end position="454"/>
    </location>
</feature>
<keyword evidence="6 8" id="KW-0472">Membrane</keyword>
<evidence type="ECO:0000256" key="1">
    <source>
        <dbReference type="ARBA" id="ARBA00004141"/>
    </source>
</evidence>
<dbReference type="RefSeq" id="WP_052409124.1">
    <property type="nucleotide sequence ID" value="NZ_CADEVY010000002.1"/>
</dbReference>
<sequence length="454" mass="47214">MIADADRRGETERSGPVSSAGESGRRWRAATAWGPGLLAAIADTDAGNIVVAAQCGMQWGYRLLPVVLLSIPVLHVVQELAARLGITTGHGPCGLIGKHFGRGWAVLAAAMLTLVTAATLITELTAVAGIGEIHGVARGISVAMAAALMTLLVLSRSWRRVERIALAIGSLELAFFYLAWRSHPALGTLARQAIDWHPAGPGFGWAAVALLGAIFSPSMVFYQQSAMTGRFRRWDALRQQRRETLVGAVLTQLLTGAVLVASAAVAQGTGGSRPLDSIADISAMLASALGPVVGQAVFGAGVLAASMVAAIVASLAMLSGTRECFGLHGKPRNPAPVALYLACLAACAWFVWRAPDLVSLTMDIQVATALTLPFIFIAFARLAVIALPPALRLSRPRRLVILTIPALACLLAVMACLAPGDQRRPGASSASSASTKSMKARTLALSAARSATQA</sequence>
<dbReference type="PANTHER" id="PTHR11706:SF33">
    <property type="entry name" value="NATURAL RESISTANCE-ASSOCIATED MACROPHAGE PROTEIN 2"/>
    <property type="match status" value="1"/>
</dbReference>
<feature type="transmembrane region" description="Helical" evidence="8">
    <location>
        <begin position="164"/>
        <end position="183"/>
    </location>
</feature>
<feature type="transmembrane region" description="Helical" evidence="8">
    <location>
        <begin position="203"/>
        <end position="223"/>
    </location>
</feature>
<feature type="transmembrane region" description="Helical" evidence="8">
    <location>
        <begin position="292"/>
        <end position="316"/>
    </location>
</feature>
<dbReference type="GO" id="GO:0034755">
    <property type="term" value="P:iron ion transmembrane transport"/>
    <property type="evidence" value="ECO:0007669"/>
    <property type="project" value="TreeGrafter"/>
</dbReference>
<feature type="transmembrane region" description="Helical" evidence="8">
    <location>
        <begin position="136"/>
        <end position="155"/>
    </location>
</feature>
<evidence type="ECO:0000313" key="10">
    <source>
        <dbReference type="Proteomes" id="UP000029590"/>
    </source>
</evidence>
<evidence type="ECO:0000256" key="5">
    <source>
        <dbReference type="ARBA" id="ARBA00022989"/>
    </source>
</evidence>
<feature type="transmembrane region" description="Helical" evidence="8">
    <location>
        <begin position="366"/>
        <end position="387"/>
    </location>
</feature>
<evidence type="ECO:0000256" key="6">
    <source>
        <dbReference type="ARBA" id="ARBA00023136"/>
    </source>
</evidence>
<dbReference type="PANTHER" id="PTHR11706">
    <property type="entry name" value="SOLUTE CARRIER PROTEIN FAMILY 11 MEMBER"/>
    <property type="match status" value="1"/>
</dbReference>
<comment type="caution">
    <text evidence="9">The sequence shown here is derived from an EMBL/GenBank/DDBJ whole genome shotgun (WGS) entry which is preliminary data.</text>
</comment>
<feature type="compositionally biased region" description="Basic and acidic residues" evidence="7">
    <location>
        <begin position="1"/>
        <end position="13"/>
    </location>
</feature>
<evidence type="ECO:0000256" key="7">
    <source>
        <dbReference type="SAM" id="MobiDB-lite"/>
    </source>
</evidence>
<keyword evidence="4" id="KW-0769">Symport</keyword>
<dbReference type="KEGG" id="bgo:BM43_2729"/>
<keyword evidence="5 8" id="KW-1133">Transmembrane helix</keyword>
<feature type="transmembrane region" description="Helical" evidence="8">
    <location>
        <begin position="244"/>
        <end position="266"/>
    </location>
</feature>
<feature type="region of interest" description="Disordered" evidence="7">
    <location>
        <begin position="1"/>
        <end position="23"/>
    </location>
</feature>